<comment type="caution">
    <text evidence="2">The sequence shown here is derived from an EMBL/GenBank/DDBJ whole genome shotgun (WGS) entry which is preliminary data.</text>
</comment>
<dbReference type="InterPro" id="IPR036397">
    <property type="entry name" value="RNaseH_sf"/>
</dbReference>
<feature type="compositionally biased region" description="Basic and acidic residues" evidence="1">
    <location>
        <begin position="208"/>
        <end position="222"/>
    </location>
</feature>
<dbReference type="GO" id="GO:0003676">
    <property type="term" value="F:nucleic acid binding"/>
    <property type="evidence" value="ECO:0007669"/>
    <property type="project" value="InterPro"/>
</dbReference>
<evidence type="ECO:0000313" key="3">
    <source>
        <dbReference type="Proteomes" id="UP001177023"/>
    </source>
</evidence>
<protein>
    <submittedName>
        <fullName evidence="2">Uncharacterized protein</fullName>
    </submittedName>
</protein>
<evidence type="ECO:0000256" key="1">
    <source>
        <dbReference type="SAM" id="MobiDB-lite"/>
    </source>
</evidence>
<keyword evidence="3" id="KW-1185">Reference proteome</keyword>
<accession>A0AA36CV33</accession>
<dbReference type="AlphaFoldDB" id="A0AA36CV33"/>
<reference evidence="2" key="1">
    <citation type="submission" date="2023-06" db="EMBL/GenBank/DDBJ databases">
        <authorList>
            <person name="Delattre M."/>
        </authorList>
    </citation>
    <scope>NUCLEOTIDE SEQUENCE</scope>
    <source>
        <strain evidence="2">AF72</strain>
    </source>
</reference>
<dbReference type="Proteomes" id="UP001177023">
    <property type="component" value="Unassembled WGS sequence"/>
</dbReference>
<gene>
    <name evidence="2" type="ORF">MSPICULIGERA_LOCUS12814</name>
</gene>
<feature type="non-terminal residue" evidence="2">
    <location>
        <position position="690"/>
    </location>
</feature>
<feature type="compositionally biased region" description="Basic and acidic residues" evidence="1">
    <location>
        <begin position="275"/>
        <end position="285"/>
    </location>
</feature>
<proteinExistence type="predicted"/>
<evidence type="ECO:0000313" key="2">
    <source>
        <dbReference type="EMBL" id="CAJ0574481.1"/>
    </source>
</evidence>
<sequence>MSDLPQSGVVKKLTELFSGPEYAVSNQTASPIIVRRAAGNLGRTDPPLAPYTEAIQKQQEAPASSLGRSLEISARGSNPPNERFEQEALGPNYDTAGRSKPDIYGGRCYNWAWEDRKPSEHIPREDPSYLAFREEERRRIMERQDPEIYDWKSNKRESKSSKMKAEIDMALASRREAVLTPVKPYIKPHKRCPYPDMEIALAKARKEAEQAMEAERGLERPGLDGCHQYGDDDPRKTSPQPMVTPTPGPSQRAQPRPVDRPGEVRLEDGTLIIRKQFEFPTEKTRPKALRIPGPKGPLFGFQSKIAPACRKTAQRVADFIDRIRPQKSPRKLTESEIEKMRIFDPSTIEDDDISVGYEACGEVQEIRSEDDFSDDDLEMELTNGEQETDRAGETRAAVEETMDYDGDVCKEKVDDIEQESLEAAGPIAGSKRRSESIEEDCSDEELIIHRKRARSGSQGQERPMGRNRYVPLTAWPEELKATATHLVRDLKMDTDGLLRWSSSLGYLVQRNQLRKFINRVKKGQTAQRKEVPVHSLTDRNKEARVKCSKNLLAALQSGDVLISKLVFSDEKTINIDPPRGHEWVLSKAGSKKEVDSELLDLPHGKPTGPGYLIHGAVTGTGQKLPLIILEKGINIGGPEYRYMLQRHITPAAQQLVGDDFIFQHDWAPGHNANETHAWLVQNNIRYLDRE</sequence>
<dbReference type="EMBL" id="CATQJA010002630">
    <property type="protein sequence ID" value="CAJ0574481.1"/>
    <property type="molecule type" value="Genomic_DNA"/>
</dbReference>
<feature type="region of interest" description="Disordered" evidence="1">
    <location>
        <begin position="208"/>
        <end position="296"/>
    </location>
</feature>
<organism evidence="2 3">
    <name type="scientific">Mesorhabditis spiculigera</name>
    <dbReference type="NCBI Taxonomy" id="96644"/>
    <lineage>
        <taxon>Eukaryota</taxon>
        <taxon>Metazoa</taxon>
        <taxon>Ecdysozoa</taxon>
        <taxon>Nematoda</taxon>
        <taxon>Chromadorea</taxon>
        <taxon>Rhabditida</taxon>
        <taxon>Rhabditina</taxon>
        <taxon>Rhabditomorpha</taxon>
        <taxon>Rhabditoidea</taxon>
        <taxon>Rhabditidae</taxon>
        <taxon>Mesorhabditinae</taxon>
        <taxon>Mesorhabditis</taxon>
    </lineage>
</organism>
<feature type="region of interest" description="Disordered" evidence="1">
    <location>
        <begin position="56"/>
        <end position="97"/>
    </location>
</feature>
<feature type="compositionally biased region" description="Basic and acidic residues" evidence="1">
    <location>
        <begin position="257"/>
        <end position="268"/>
    </location>
</feature>
<name>A0AA36CV33_9BILA</name>
<dbReference type="Gene3D" id="3.30.420.10">
    <property type="entry name" value="Ribonuclease H-like superfamily/Ribonuclease H"/>
    <property type="match status" value="1"/>
</dbReference>